<reference evidence="1 2" key="1">
    <citation type="submission" date="2015-07" db="EMBL/GenBank/DDBJ databases">
        <title>Draft genome of Enhydrobacter aerosaccus.</title>
        <authorList>
            <person name="Wang X."/>
        </authorList>
    </citation>
    <scope>NUCLEOTIDE SEQUENCE [LARGE SCALE GENOMIC DNA]</scope>
    <source>
        <strain evidence="1 2">CGMCC9176</strain>
    </source>
</reference>
<sequence>MSKIRKLLDEVLASDKEYSFYAEFSGILTLDLPNDSSNKRNELYKVIEKGTHHLTFSKVGILDTVWAVNCENVATKAEAIENVLEFLADAIPDCKIEKISVALSLSLTYLHSKHSLTNMTDTVIDYSLYKDGTCLLEEHLEPSYPIIANWNKRTYDWDEVNYF</sequence>
<evidence type="ECO:0000313" key="1">
    <source>
        <dbReference type="EMBL" id="KND22833.1"/>
    </source>
</evidence>
<proteinExistence type="predicted"/>
<comment type="caution">
    <text evidence="1">The sequence shown here is derived from an EMBL/GenBank/DDBJ whole genome shotgun (WGS) entry which is preliminary data.</text>
</comment>
<dbReference type="Proteomes" id="UP000053900">
    <property type="component" value="Unassembled WGS sequence"/>
</dbReference>
<evidence type="ECO:0000313" key="2">
    <source>
        <dbReference type="Proteomes" id="UP000053900"/>
    </source>
</evidence>
<gene>
    <name evidence="1" type="ORF">AFK20_01680</name>
</gene>
<accession>A0ABR5IP34</accession>
<dbReference type="EMBL" id="LGSW01000001">
    <property type="protein sequence ID" value="KND22833.1"/>
    <property type="molecule type" value="Genomic_DNA"/>
</dbReference>
<organism evidence="1 2">
    <name type="scientific">Enhydrobacter aerosaccus</name>
    <dbReference type="NCBI Taxonomy" id="225324"/>
    <lineage>
        <taxon>Bacteria</taxon>
        <taxon>Pseudomonadati</taxon>
        <taxon>Pseudomonadota</taxon>
        <taxon>Alphaproteobacteria</taxon>
        <taxon>Hyphomicrobiales</taxon>
        <taxon>Enhydrobacter</taxon>
    </lineage>
</organism>
<protein>
    <submittedName>
        <fullName evidence="1">Uncharacterized protein</fullName>
    </submittedName>
</protein>
<name>A0ABR5IP34_9HYPH</name>
<keyword evidence="2" id="KW-1185">Reference proteome</keyword>